<dbReference type="Proteomes" id="UP000094296">
    <property type="component" value="Unassembled WGS sequence"/>
</dbReference>
<dbReference type="GO" id="GO:0016020">
    <property type="term" value="C:membrane"/>
    <property type="evidence" value="ECO:0007669"/>
    <property type="project" value="TreeGrafter"/>
</dbReference>
<keyword evidence="1" id="KW-0479">Metal-binding</keyword>
<evidence type="ECO:0000313" key="4">
    <source>
        <dbReference type="EMBL" id="OEF97189.1"/>
    </source>
</evidence>
<dbReference type="PROSITE" id="PS51677">
    <property type="entry name" value="NODB"/>
    <property type="match status" value="1"/>
</dbReference>
<reference evidence="4 5" key="1">
    <citation type="submission" date="2016-09" db="EMBL/GenBank/DDBJ databases">
        <title>Draft genome sequence for the type strain of Desulfuribacillus alkaliarsenatis AHT28, an obligately anaerobic, sulfidogenic bacterium isolated from Russian soda lake sediments.</title>
        <authorList>
            <person name="Abin C.A."/>
            <person name="Hollibaugh J.T."/>
        </authorList>
    </citation>
    <scope>NUCLEOTIDE SEQUENCE [LARGE SCALE GENOMIC DNA]</scope>
    <source>
        <strain evidence="4 5">AHT28</strain>
    </source>
</reference>
<dbReference type="InterPro" id="IPR012854">
    <property type="entry name" value="Cu_amine_oxidase-like_N"/>
</dbReference>
<dbReference type="Pfam" id="PF07833">
    <property type="entry name" value="Cu_amine_oxidN1"/>
    <property type="match status" value="1"/>
</dbReference>
<gene>
    <name evidence="4" type="ORF">BHF68_05615</name>
</gene>
<dbReference type="InterPro" id="IPR036582">
    <property type="entry name" value="Mao_N_sf"/>
</dbReference>
<dbReference type="PANTHER" id="PTHR10587:SF133">
    <property type="entry name" value="CHITIN DEACETYLASE 1-RELATED"/>
    <property type="match status" value="1"/>
</dbReference>
<keyword evidence="5" id="KW-1185">Reference proteome</keyword>
<dbReference type="SUPFAM" id="SSF88713">
    <property type="entry name" value="Glycoside hydrolase/deacetylase"/>
    <property type="match status" value="1"/>
</dbReference>
<dbReference type="GO" id="GO:0046872">
    <property type="term" value="F:metal ion binding"/>
    <property type="evidence" value="ECO:0007669"/>
    <property type="project" value="UniProtKB-KW"/>
</dbReference>
<dbReference type="CDD" id="cd10917">
    <property type="entry name" value="CE4_NodB_like_6s_7s"/>
    <property type="match status" value="1"/>
</dbReference>
<keyword evidence="2" id="KW-0378">Hydrolase</keyword>
<dbReference type="PANTHER" id="PTHR10587">
    <property type="entry name" value="GLYCOSYL TRANSFERASE-RELATED"/>
    <property type="match status" value="1"/>
</dbReference>
<dbReference type="GO" id="GO:0005975">
    <property type="term" value="P:carbohydrate metabolic process"/>
    <property type="evidence" value="ECO:0007669"/>
    <property type="project" value="InterPro"/>
</dbReference>
<organism evidence="4 5">
    <name type="scientific">Desulfuribacillus alkaliarsenatis</name>
    <dbReference type="NCBI Taxonomy" id="766136"/>
    <lineage>
        <taxon>Bacteria</taxon>
        <taxon>Bacillati</taxon>
        <taxon>Bacillota</taxon>
        <taxon>Desulfuribacillia</taxon>
        <taxon>Desulfuribacillales</taxon>
        <taxon>Desulfuribacillaceae</taxon>
        <taxon>Desulfuribacillus</taxon>
    </lineage>
</organism>
<name>A0A1E5G2I4_9FIRM</name>
<comment type="caution">
    <text evidence="4">The sequence shown here is derived from an EMBL/GenBank/DDBJ whole genome shotgun (WGS) entry which is preliminary data.</text>
</comment>
<evidence type="ECO:0000313" key="5">
    <source>
        <dbReference type="Proteomes" id="UP000094296"/>
    </source>
</evidence>
<dbReference type="AlphaFoldDB" id="A0A1E5G2I4"/>
<dbReference type="EMBL" id="MIJE01000022">
    <property type="protein sequence ID" value="OEF97189.1"/>
    <property type="molecule type" value="Genomic_DNA"/>
</dbReference>
<dbReference type="Pfam" id="PF01522">
    <property type="entry name" value="Polysacc_deac_1"/>
    <property type="match status" value="1"/>
</dbReference>
<proteinExistence type="predicted"/>
<dbReference type="InterPro" id="IPR011330">
    <property type="entry name" value="Glyco_hydro/deAcase_b/a-brl"/>
</dbReference>
<dbReference type="OrthoDB" id="9812065at2"/>
<dbReference type="STRING" id="766136.BHF68_05615"/>
<sequence length="311" mass="35567">MRDDNLLVPALFFKHTGTYVDWNEQYQSVVFRAKDKYFALLIGKNYTDDLNRATGQWTRGTLATHTLDFGGEPFVPLVDVARKLGMDVRYDQTLRRTFITTNLPVQRNQIIRARTNEKLVALTFDDGPDDHYTPMILDILKEKGVPATFFVVGQQINAHPDMMRRIVNEGHGIANHTWSHPNLRNQWSSAVRNEIVSTQQELQRVVGRRPDIFRAPYGITTKADIAILNELGMRNIFWSVDTLDWSGLSADEILKIVRRDISPGGIILQHNYNPHANILDGTVEALPRIIDELRAQGYRFVTVQTLLDSQQ</sequence>
<dbReference type="Gene3D" id="3.20.20.370">
    <property type="entry name" value="Glycoside hydrolase/deacetylase"/>
    <property type="match status" value="1"/>
</dbReference>
<protein>
    <submittedName>
        <fullName evidence="4">Polysaccharide deacetylase</fullName>
    </submittedName>
</protein>
<dbReference type="SUPFAM" id="SSF55383">
    <property type="entry name" value="Copper amine oxidase, domain N"/>
    <property type="match status" value="1"/>
</dbReference>
<accession>A0A1E5G2I4</accession>
<dbReference type="GO" id="GO:0016810">
    <property type="term" value="F:hydrolase activity, acting on carbon-nitrogen (but not peptide) bonds"/>
    <property type="evidence" value="ECO:0007669"/>
    <property type="project" value="InterPro"/>
</dbReference>
<evidence type="ECO:0000259" key="3">
    <source>
        <dbReference type="PROSITE" id="PS51677"/>
    </source>
</evidence>
<evidence type="ECO:0000256" key="2">
    <source>
        <dbReference type="ARBA" id="ARBA00022801"/>
    </source>
</evidence>
<dbReference type="InterPro" id="IPR002509">
    <property type="entry name" value="NODB_dom"/>
</dbReference>
<feature type="domain" description="NodB homology" evidence="3">
    <location>
        <begin position="118"/>
        <end position="301"/>
    </location>
</feature>
<dbReference type="InterPro" id="IPR050248">
    <property type="entry name" value="Polysacc_deacetylase_ArnD"/>
</dbReference>
<evidence type="ECO:0000256" key="1">
    <source>
        <dbReference type="ARBA" id="ARBA00022723"/>
    </source>
</evidence>